<reference evidence="1 2" key="1">
    <citation type="journal article" date="2008" name="Biol. Direct">
        <title>Complete genome sequence of the extremely acidophilic methanotroph isolate V4, Methylacidiphilum infernorum, a representative of the bacterial phylum Verrucomicrobia.</title>
        <authorList>
            <person name="Hou S."/>
            <person name="Makarova K.S."/>
            <person name="Saw J.H."/>
            <person name="Senin P."/>
            <person name="Ly B.V."/>
            <person name="Zhou Z."/>
            <person name="Ren Y."/>
            <person name="Wang J."/>
            <person name="Galperin M.Y."/>
            <person name="Omelchenko M.V."/>
            <person name="Wolf Y.I."/>
            <person name="Yutin N."/>
            <person name="Koonin E.V."/>
            <person name="Stott M.B."/>
            <person name="Mountain B.W."/>
            <person name="Crowe M.A."/>
            <person name="Smirnova A.V."/>
            <person name="Dunfield P.F."/>
            <person name="Feng L."/>
            <person name="Wang L."/>
            <person name="Alam M."/>
        </authorList>
    </citation>
    <scope>NUCLEOTIDE SEQUENCE [LARGE SCALE GENOMIC DNA]</scope>
    <source>
        <strain evidence="2">Isolate V4</strain>
    </source>
</reference>
<protein>
    <submittedName>
        <fullName evidence="1">Uncharacterized protein</fullName>
    </submittedName>
</protein>
<evidence type="ECO:0000313" key="2">
    <source>
        <dbReference type="Proteomes" id="UP000009149"/>
    </source>
</evidence>
<gene>
    <name evidence="1" type="ordered locus">Minf_1585</name>
</gene>
<name>B3DWD6_METI4</name>
<dbReference type="Proteomes" id="UP000009149">
    <property type="component" value="Chromosome"/>
</dbReference>
<dbReference type="EMBL" id="CP000975">
    <property type="protein sequence ID" value="ACD83639.1"/>
    <property type="molecule type" value="Genomic_DNA"/>
</dbReference>
<sequence length="71" mass="8484">MYFFILEINGPYCLTIGLSFAREQLETKLKEIYLWCGKVKNFLSYRDDRRRRSAIRSLKEKAIAHTSFLSF</sequence>
<evidence type="ECO:0000313" key="1">
    <source>
        <dbReference type="EMBL" id="ACD83639.1"/>
    </source>
</evidence>
<dbReference type="KEGG" id="min:Minf_1585"/>
<organism evidence="1 2">
    <name type="scientific">Methylacidiphilum infernorum (isolate V4)</name>
    <name type="common">Methylokorus infernorum (strain V4)</name>
    <dbReference type="NCBI Taxonomy" id="481448"/>
    <lineage>
        <taxon>Bacteria</taxon>
        <taxon>Pseudomonadati</taxon>
        <taxon>Verrucomicrobiota</taxon>
        <taxon>Methylacidiphilae</taxon>
        <taxon>Methylacidiphilales</taxon>
        <taxon>Methylacidiphilaceae</taxon>
        <taxon>Methylacidiphilum (ex Ratnadevi et al. 2023)</taxon>
    </lineage>
</organism>
<accession>B3DWD6</accession>
<proteinExistence type="predicted"/>
<dbReference type="HOGENOM" id="CLU_2735404_0_0_0"/>
<dbReference type="AlphaFoldDB" id="B3DWD6"/>